<dbReference type="InterPro" id="IPR005133">
    <property type="entry name" value="PhaG_MnhG_YufB"/>
</dbReference>
<dbReference type="RefSeq" id="WP_106249330.1">
    <property type="nucleotide sequence ID" value="NZ_PVZC01000006.1"/>
</dbReference>
<proteinExistence type="inferred from homology"/>
<accession>A0A2T0Q0P1</accession>
<sequence length="128" mass="13463">MSAGDIITAVFLPLGAAFSLIGCVGLLRFPDLYGRLHAATKPDTVGLIFILIGAAPQLRSPGAMVAMLLVAMFQLMTMPVVAATLGRVAYGRGEVDASNMIVDELAEDLREVAARDEESDDGAEAGRR</sequence>
<gene>
    <name evidence="3" type="ORF">CLV72_106373</name>
</gene>
<dbReference type="AlphaFoldDB" id="A0A2T0Q0P1"/>
<dbReference type="PANTHER" id="PTHR34703:SF1">
    <property type="entry name" value="ANTIPORTER SUBUNIT MNHG2-RELATED"/>
    <property type="match status" value="1"/>
</dbReference>
<evidence type="ECO:0000256" key="2">
    <source>
        <dbReference type="SAM" id="Phobius"/>
    </source>
</evidence>
<dbReference type="Proteomes" id="UP000237846">
    <property type="component" value="Unassembled WGS sequence"/>
</dbReference>
<comment type="similarity">
    <text evidence="1">Belongs to the CPA3 antiporters (TC 2.A.63) subunit G family.</text>
</comment>
<keyword evidence="2" id="KW-0812">Transmembrane</keyword>
<dbReference type="Pfam" id="PF03334">
    <property type="entry name" value="PhaG_MnhG_YufB"/>
    <property type="match status" value="1"/>
</dbReference>
<dbReference type="GO" id="GO:0015385">
    <property type="term" value="F:sodium:proton antiporter activity"/>
    <property type="evidence" value="ECO:0007669"/>
    <property type="project" value="TreeGrafter"/>
</dbReference>
<keyword evidence="2" id="KW-1133">Transmembrane helix</keyword>
<comment type="caution">
    <text evidence="3">The sequence shown here is derived from an EMBL/GenBank/DDBJ whole genome shotgun (WGS) entry which is preliminary data.</text>
</comment>
<keyword evidence="2" id="KW-0472">Membrane</keyword>
<keyword evidence="4" id="KW-1185">Reference proteome</keyword>
<name>A0A2T0Q0P1_9ACTN</name>
<feature type="transmembrane region" description="Helical" evidence="2">
    <location>
        <begin position="64"/>
        <end position="90"/>
    </location>
</feature>
<evidence type="ECO:0000313" key="3">
    <source>
        <dbReference type="EMBL" id="PRX97336.1"/>
    </source>
</evidence>
<dbReference type="NCBIfam" id="NF009314">
    <property type="entry name" value="PRK12674.1-2"/>
    <property type="match status" value="1"/>
</dbReference>
<feature type="transmembrane region" description="Helical" evidence="2">
    <location>
        <begin position="6"/>
        <end position="27"/>
    </location>
</feature>
<dbReference type="NCBIfam" id="TIGR01300">
    <property type="entry name" value="CPA3_mnhG_phaG"/>
    <property type="match status" value="1"/>
</dbReference>
<dbReference type="PANTHER" id="PTHR34703">
    <property type="entry name" value="ANTIPORTER SUBUNIT MNHG2-RELATED"/>
    <property type="match status" value="1"/>
</dbReference>
<evidence type="ECO:0000313" key="4">
    <source>
        <dbReference type="Proteomes" id="UP000237846"/>
    </source>
</evidence>
<reference evidence="3 4" key="1">
    <citation type="submission" date="2018-03" db="EMBL/GenBank/DDBJ databases">
        <title>Genomic Encyclopedia of Archaeal and Bacterial Type Strains, Phase II (KMG-II): from individual species to whole genera.</title>
        <authorList>
            <person name="Goeker M."/>
        </authorList>
    </citation>
    <scope>NUCLEOTIDE SEQUENCE [LARGE SCALE GENOMIC DNA]</scope>
    <source>
        <strain evidence="3 4">DSM 45601</strain>
    </source>
</reference>
<dbReference type="OrthoDB" id="3214257at2"/>
<evidence type="ECO:0000256" key="1">
    <source>
        <dbReference type="ARBA" id="ARBA00008404"/>
    </source>
</evidence>
<protein>
    <submittedName>
        <fullName evidence="3">Multisubunit sodium/proton antiporter MrpG subunit</fullName>
    </submittedName>
</protein>
<organism evidence="3 4">
    <name type="scientific">Allonocardiopsis opalescens</name>
    <dbReference type="NCBI Taxonomy" id="1144618"/>
    <lineage>
        <taxon>Bacteria</taxon>
        <taxon>Bacillati</taxon>
        <taxon>Actinomycetota</taxon>
        <taxon>Actinomycetes</taxon>
        <taxon>Streptosporangiales</taxon>
        <taxon>Allonocardiopsis</taxon>
    </lineage>
</organism>
<dbReference type="EMBL" id="PVZC01000006">
    <property type="protein sequence ID" value="PRX97336.1"/>
    <property type="molecule type" value="Genomic_DNA"/>
</dbReference>